<feature type="domain" description="GAF" evidence="1">
    <location>
        <begin position="161"/>
        <end position="325"/>
    </location>
</feature>
<sequence>MTAVDLKPLRRSMEGIVASVLTTCDGDGMPNVSMISQVHFVDSGHVALSYQFFNKTRRNVLATRKASVMITDPVTLVTHRLALEFLETRSQGAVFETMKAKLAGIASHHGMDGVFRLLGADIYRVFSVEEVPCWQLLPGPPEHQLLADLRACQAGLDRCDDLEDLLDTALAGLEQHFAIRYAMVLMAEGGTERLYTVASRGYASSGVGSEVAFGEGVIGVAAREKAPIRIGHMTMEYRYGAAMVHTARRAGILSGVPTEIPFPGLKSPRSQIALPILLKDDLLGILFAEAEETMRFGYDEEDALLLLAGHLGLLIGALKDEAAVAEVEAVSGPAAGENSVAVRFHAPDQSIFIGHDYLIKGVAGAILWRLLGEFKETGRTEFTTRELRIDPTLRLPEFAENLDARLILLRKRLEERQACLRIEKSGRGRFRLVTQCSLKLENLSAAGTLSAG</sequence>
<proteinExistence type="predicted"/>
<dbReference type="Gene3D" id="3.30.450.40">
    <property type="match status" value="1"/>
</dbReference>
<dbReference type="InterPro" id="IPR003018">
    <property type="entry name" value="GAF"/>
</dbReference>
<dbReference type="PANTHER" id="PTHR40660:SF1">
    <property type="entry name" value="5'-PHOSPHATE OXIDASE PUTATIVE DOMAIN-CONTAINING PROTEIN-RELATED"/>
    <property type="match status" value="1"/>
</dbReference>
<organism evidence="2 3">
    <name type="scientific">Zhengella mangrovi</name>
    <dbReference type="NCBI Taxonomy" id="1982044"/>
    <lineage>
        <taxon>Bacteria</taxon>
        <taxon>Pseudomonadati</taxon>
        <taxon>Pseudomonadota</taxon>
        <taxon>Alphaproteobacteria</taxon>
        <taxon>Hyphomicrobiales</taxon>
        <taxon>Notoacmeibacteraceae</taxon>
        <taxon>Zhengella</taxon>
    </lineage>
</organism>
<evidence type="ECO:0000259" key="1">
    <source>
        <dbReference type="SMART" id="SM00065"/>
    </source>
</evidence>
<dbReference type="InterPro" id="IPR012349">
    <property type="entry name" value="Split_barrel_FMN-bd"/>
</dbReference>
<dbReference type="InterPro" id="IPR029016">
    <property type="entry name" value="GAF-like_dom_sf"/>
</dbReference>
<keyword evidence="3" id="KW-1185">Reference proteome</keyword>
<evidence type="ECO:0000313" key="3">
    <source>
        <dbReference type="Proteomes" id="UP000221168"/>
    </source>
</evidence>
<reference evidence="2 3" key="1">
    <citation type="submission" date="2017-10" db="EMBL/GenBank/DDBJ databases">
        <title>Sedimentibacterium mangrovi gen. nov., sp. nov., a novel member of family Phyllobacteriacea isolated from mangrove sediment.</title>
        <authorList>
            <person name="Liao H."/>
            <person name="Tian Y."/>
        </authorList>
    </citation>
    <scope>NUCLEOTIDE SEQUENCE [LARGE SCALE GENOMIC DNA]</scope>
    <source>
        <strain evidence="2 3">X9-2-2</strain>
    </source>
</reference>
<dbReference type="OrthoDB" id="329702at2"/>
<dbReference type="SUPFAM" id="SSF55781">
    <property type="entry name" value="GAF domain-like"/>
    <property type="match status" value="1"/>
</dbReference>
<accession>A0A2G1QMT3</accession>
<gene>
    <name evidence="2" type="ORF">CSC94_12085</name>
</gene>
<protein>
    <submittedName>
        <fullName evidence="2">GAF domain-containing protein</fullName>
    </submittedName>
</protein>
<dbReference type="Proteomes" id="UP000221168">
    <property type="component" value="Unassembled WGS sequence"/>
</dbReference>
<dbReference type="SMART" id="SM00065">
    <property type="entry name" value="GAF"/>
    <property type="match status" value="1"/>
</dbReference>
<name>A0A2G1QMT3_9HYPH</name>
<comment type="caution">
    <text evidence="2">The sequence shown here is derived from an EMBL/GenBank/DDBJ whole genome shotgun (WGS) entry which is preliminary data.</text>
</comment>
<dbReference type="SUPFAM" id="SSF50475">
    <property type="entry name" value="FMN-binding split barrel"/>
    <property type="match status" value="1"/>
</dbReference>
<dbReference type="Pfam" id="PF13185">
    <property type="entry name" value="GAF_2"/>
    <property type="match status" value="1"/>
</dbReference>
<dbReference type="AlphaFoldDB" id="A0A2G1QMT3"/>
<dbReference type="PANTHER" id="PTHR40660">
    <property type="entry name" value="5'-PHOSPHATE OXIDASE PUTATIVE DOMAIN-CONTAINING PROTEIN-RELATED"/>
    <property type="match status" value="1"/>
</dbReference>
<dbReference type="Gene3D" id="2.30.110.10">
    <property type="entry name" value="Electron Transport, Fmn-binding Protein, Chain A"/>
    <property type="match status" value="1"/>
</dbReference>
<dbReference type="RefSeq" id="WP_099306602.1">
    <property type="nucleotide sequence ID" value="NZ_PDVP01000006.1"/>
</dbReference>
<dbReference type="EMBL" id="PDVP01000006">
    <property type="protein sequence ID" value="PHP66835.1"/>
    <property type="molecule type" value="Genomic_DNA"/>
</dbReference>
<evidence type="ECO:0000313" key="2">
    <source>
        <dbReference type="EMBL" id="PHP66835.1"/>
    </source>
</evidence>